<dbReference type="SUPFAM" id="SSF56801">
    <property type="entry name" value="Acetyl-CoA synthetase-like"/>
    <property type="match status" value="1"/>
</dbReference>
<dbReference type="PANTHER" id="PTHR24096:SF422">
    <property type="entry name" value="BCDNA.GH02901"/>
    <property type="match status" value="1"/>
</dbReference>
<keyword evidence="1" id="KW-0472">Membrane</keyword>
<proteinExistence type="predicted"/>
<evidence type="ECO:0000259" key="2">
    <source>
        <dbReference type="Pfam" id="PF00501"/>
    </source>
</evidence>
<dbReference type="InterPro" id="IPR000873">
    <property type="entry name" value="AMP-dep_synth/lig_dom"/>
</dbReference>
<dbReference type="PANTHER" id="PTHR24096">
    <property type="entry name" value="LONG-CHAIN-FATTY-ACID--COA LIGASE"/>
    <property type="match status" value="1"/>
</dbReference>
<feature type="domain" description="AMP-binding enzyme C-terminal" evidence="3">
    <location>
        <begin position="474"/>
        <end position="561"/>
    </location>
</feature>
<feature type="domain" description="AMP-dependent synthetase/ligase" evidence="2">
    <location>
        <begin position="58"/>
        <end position="418"/>
    </location>
</feature>
<evidence type="ECO:0000313" key="5">
    <source>
        <dbReference type="Proteomes" id="UP000703269"/>
    </source>
</evidence>
<dbReference type="GO" id="GO:0016405">
    <property type="term" value="F:CoA-ligase activity"/>
    <property type="evidence" value="ECO:0007669"/>
    <property type="project" value="TreeGrafter"/>
</dbReference>
<evidence type="ECO:0000256" key="1">
    <source>
        <dbReference type="SAM" id="Phobius"/>
    </source>
</evidence>
<organism evidence="4 5">
    <name type="scientific">Phanerochaete sordida</name>
    <dbReference type="NCBI Taxonomy" id="48140"/>
    <lineage>
        <taxon>Eukaryota</taxon>
        <taxon>Fungi</taxon>
        <taxon>Dikarya</taxon>
        <taxon>Basidiomycota</taxon>
        <taxon>Agaricomycotina</taxon>
        <taxon>Agaricomycetes</taxon>
        <taxon>Polyporales</taxon>
        <taxon>Phanerochaetaceae</taxon>
        <taxon>Phanerochaete</taxon>
    </lineage>
</organism>
<keyword evidence="1" id="KW-1133">Transmembrane helix</keyword>
<dbReference type="Pfam" id="PF13193">
    <property type="entry name" value="AMP-binding_C"/>
    <property type="match status" value="1"/>
</dbReference>
<dbReference type="InterPro" id="IPR042099">
    <property type="entry name" value="ANL_N_sf"/>
</dbReference>
<dbReference type="Gene3D" id="3.40.50.12780">
    <property type="entry name" value="N-terminal domain of ligase-like"/>
    <property type="match status" value="1"/>
</dbReference>
<dbReference type="PROSITE" id="PS00455">
    <property type="entry name" value="AMP_BINDING"/>
    <property type="match status" value="1"/>
</dbReference>
<dbReference type="Pfam" id="PF00501">
    <property type="entry name" value="AMP-binding"/>
    <property type="match status" value="1"/>
</dbReference>
<dbReference type="Proteomes" id="UP000703269">
    <property type="component" value="Unassembled WGS sequence"/>
</dbReference>
<sequence length="584" mass="64141">MARKVTEFVSSRGALPDIPDDITLPQFILDSWHPTRPVSTKGNPMFIDDVTGRAVHLPEVHARTFGLANEMKSRWNVGNDQVVCIFASNHVDYPIAVWAVHRLGGIVTTANPNYTAEELVYQLQLTGACAVISHSGSIEVAEQACRNSGIPPDRLSVLDCPQGYAGTFPTIEDLVQAGISKHPQFVECRLAKGEGKAKIALLSFSSGTTGRPKAVAVPHYAVLANVVQMALHGRANAMDGASDQYQPGQVVLAVVPFYHIYGIIVLMHFYTFLGFTLVVMPRFTLEGMLASIQRHKINHIMVAPPMVVLLAKNPLVRAYDLTSVTLCMSGGAPLSAELTRQYCARLPHSAIGQAYGMTETATALTFPRIDMHVSTPGSGGQLLPGNRCRIVKADGTLATYNEPGELYVTGPTVTLGYYKNEEATRETFVHLDGTSARWVRTGDEVMFNERCEIFVTDRIKEIMKVRGFQVAPAELEGHLLKHPDVDDACVVGVPDEYSGELPLAFIVPSHDANERMKESSSEAEKVKRAIMKHVEDHKVYYKRLAGGVYFVDSIPKNPSGKLLRRFLRDTAKEIKTQESTKARL</sequence>
<keyword evidence="5" id="KW-1185">Reference proteome</keyword>
<protein>
    <submittedName>
        <fullName evidence="4">Amp dependent CoA ligase</fullName>
    </submittedName>
</protein>
<feature type="transmembrane region" description="Helical" evidence="1">
    <location>
        <begin position="258"/>
        <end position="279"/>
    </location>
</feature>
<dbReference type="OrthoDB" id="6509636at2759"/>
<comment type="caution">
    <text evidence="4">The sequence shown here is derived from an EMBL/GenBank/DDBJ whole genome shotgun (WGS) entry which is preliminary data.</text>
</comment>
<evidence type="ECO:0000259" key="3">
    <source>
        <dbReference type="Pfam" id="PF13193"/>
    </source>
</evidence>
<keyword evidence="1" id="KW-0812">Transmembrane</keyword>
<dbReference type="AlphaFoldDB" id="A0A9P3LH36"/>
<name>A0A9P3LH36_9APHY</name>
<dbReference type="InterPro" id="IPR020845">
    <property type="entry name" value="AMP-binding_CS"/>
</dbReference>
<dbReference type="EMBL" id="BPQB01000039">
    <property type="protein sequence ID" value="GJE94284.1"/>
    <property type="molecule type" value="Genomic_DNA"/>
</dbReference>
<reference evidence="4 5" key="1">
    <citation type="submission" date="2021-08" db="EMBL/GenBank/DDBJ databases">
        <title>Draft Genome Sequence of Phanerochaete sordida strain YK-624.</title>
        <authorList>
            <person name="Mori T."/>
            <person name="Dohra H."/>
            <person name="Suzuki T."/>
            <person name="Kawagishi H."/>
            <person name="Hirai H."/>
        </authorList>
    </citation>
    <scope>NUCLEOTIDE SEQUENCE [LARGE SCALE GENOMIC DNA]</scope>
    <source>
        <strain evidence="4 5">YK-624</strain>
    </source>
</reference>
<gene>
    <name evidence="4" type="ORF">PsYK624_104530</name>
</gene>
<dbReference type="Gene3D" id="3.30.300.30">
    <property type="match status" value="1"/>
</dbReference>
<dbReference type="InterPro" id="IPR025110">
    <property type="entry name" value="AMP-bd_C"/>
</dbReference>
<keyword evidence="4" id="KW-0436">Ligase</keyword>
<dbReference type="InterPro" id="IPR045851">
    <property type="entry name" value="AMP-bd_C_sf"/>
</dbReference>
<accession>A0A9P3LH36</accession>
<evidence type="ECO:0000313" key="4">
    <source>
        <dbReference type="EMBL" id="GJE94284.1"/>
    </source>
</evidence>